<feature type="signal peptide" evidence="1">
    <location>
        <begin position="1"/>
        <end position="25"/>
    </location>
</feature>
<dbReference type="EMBL" id="OCTN01000007">
    <property type="protein sequence ID" value="SOH95063.1"/>
    <property type="molecule type" value="Genomic_DNA"/>
</dbReference>
<dbReference type="RefSeq" id="WP_219618025.1">
    <property type="nucleotide sequence ID" value="NZ_OCTN01000007.1"/>
</dbReference>
<accession>A0A2C9CV18</accession>
<keyword evidence="3" id="KW-1185">Reference proteome</keyword>
<dbReference type="InterPro" id="IPR036866">
    <property type="entry name" value="RibonucZ/Hydroxyglut_hydro"/>
</dbReference>
<evidence type="ECO:0000256" key="1">
    <source>
        <dbReference type="SAM" id="SignalP"/>
    </source>
</evidence>
<organism evidence="2 3">
    <name type="scientific">Pontivivens marinum</name>
    <dbReference type="NCBI Taxonomy" id="1690039"/>
    <lineage>
        <taxon>Bacteria</taxon>
        <taxon>Pseudomonadati</taxon>
        <taxon>Pseudomonadota</taxon>
        <taxon>Alphaproteobacteria</taxon>
        <taxon>Rhodobacterales</taxon>
        <taxon>Paracoccaceae</taxon>
        <taxon>Pontivivens</taxon>
    </lineage>
</organism>
<gene>
    <name evidence="2" type="ORF">SAMN06273572_10784</name>
</gene>
<evidence type="ECO:0000313" key="2">
    <source>
        <dbReference type="EMBL" id="SOH95063.1"/>
    </source>
</evidence>
<evidence type="ECO:0000313" key="3">
    <source>
        <dbReference type="Proteomes" id="UP000220034"/>
    </source>
</evidence>
<dbReference type="PANTHER" id="PTHR43546">
    <property type="entry name" value="UPF0173 METAL-DEPENDENT HYDROLASE MJ1163-RELATED"/>
    <property type="match status" value="1"/>
</dbReference>
<dbReference type="Proteomes" id="UP000220034">
    <property type="component" value="Unassembled WGS sequence"/>
</dbReference>
<sequence>MDRRSFLATTAALSATTFLPYAVMADGHAEPFTFDSAGGPIVIKPIDHASFIMQVPGLVVHVDPVGEPSLYADAPTPDVILITHHHGDHFNMETLRGLAGDETTFIVNPTVYDALEEFQSRATVMANGDTGMIGDYPIEAIPAYNLTEERLGYHPQGRDNGYILSIHDKTVYIAGDTEDIPEMRALTGIDIAFLPMNLPYTMDINAAASAVAEFQPTYVFPYHYGESDIDAFTQLVGDNSEVLRGAWYD</sequence>
<keyword evidence="1" id="KW-0732">Signal</keyword>
<dbReference type="Gene3D" id="3.60.15.10">
    <property type="entry name" value="Ribonuclease Z/Hydroxyacylglutathione hydrolase-like"/>
    <property type="match status" value="1"/>
</dbReference>
<dbReference type="PANTHER" id="PTHR43546:SF3">
    <property type="entry name" value="UPF0173 METAL-DEPENDENT HYDROLASE MJ1163"/>
    <property type="match status" value="1"/>
</dbReference>
<proteinExistence type="predicted"/>
<protein>
    <submittedName>
        <fullName evidence="2">L-ascorbate metabolism protein UlaG, beta-lactamase superfamily</fullName>
    </submittedName>
</protein>
<reference evidence="3" key="1">
    <citation type="submission" date="2017-09" db="EMBL/GenBank/DDBJ databases">
        <authorList>
            <person name="Varghese N."/>
            <person name="Submissions S."/>
        </authorList>
    </citation>
    <scope>NUCLEOTIDE SEQUENCE [LARGE SCALE GENOMIC DNA]</scope>
    <source>
        <strain evidence="3">C7</strain>
    </source>
</reference>
<dbReference type="Pfam" id="PF13483">
    <property type="entry name" value="Lactamase_B_3"/>
    <property type="match status" value="1"/>
</dbReference>
<dbReference type="SUPFAM" id="SSF56281">
    <property type="entry name" value="Metallo-hydrolase/oxidoreductase"/>
    <property type="match status" value="1"/>
</dbReference>
<dbReference type="InterPro" id="IPR050114">
    <property type="entry name" value="UPF0173_UPF0282_UlaG_hydrolase"/>
</dbReference>
<feature type="chain" id="PRO_5013197527" evidence="1">
    <location>
        <begin position="26"/>
        <end position="249"/>
    </location>
</feature>
<dbReference type="AlphaFoldDB" id="A0A2C9CV18"/>
<name>A0A2C9CV18_9RHOB</name>